<organism evidence="1 2">
    <name type="scientific">Candidatus Accumulibacter cognatus</name>
    <dbReference type="NCBI Taxonomy" id="2954383"/>
    <lineage>
        <taxon>Bacteria</taxon>
        <taxon>Pseudomonadati</taxon>
        <taxon>Pseudomonadota</taxon>
        <taxon>Betaproteobacteria</taxon>
        <taxon>Candidatus Accumulibacter</taxon>
    </lineage>
</organism>
<evidence type="ECO:0000313" key="2">
    <source>
        <dbReference type="Proteomes" id="UP000509684"/>
    </source>
</evidence>
<reference evidence="1 2" key="1">
    <citation type="journal article" date="2019" name="Microbiome">
        <title>Annotated bacterial chromosomes from frame-shift-corrected long-read metagenomic data.</title>
        <authorList>
            <person name="Arumugam K."/>
            <person name="Bagci C."/>
            <person name="Bessarab I."/>
            <person name="Beier S."/>
            <person name="Buchfink B."/>
            <person name="Gorska A."/>
            <person name="Qiu G."/>
            <person name="Huson D.H."/>
            <person name="Williams R.B.H."/>
        </authorList>
    </citation>
    <scope>NUCLEOTIDE SEQUENCE [LARGE SCALE GENOMIC DNA]</scope>
    <source>
        <strain evidence="1">SSA1</strain>
    </source>
</reference>
<sequence length="93" mass="10233">MPKISGADPRQSRTLQSLDRFTPEEIQAWAIAGLVLCDAITYGDIELQFPREESTWRMLNALADLQDCLRGDSNELPAALAGFLSTVEGANHD</sequence>
<dbReference type="AlphaFoldDB" id="A0A7D5NA13"/>
<dbReference type="KEGG" id="acog:HWD57_11240"/>
<dbReference type="Proteomes" id="UP000509684">
    <property type="component" value="Chromosome"/>
</dbReference>
<accession>A0A7D5NA13</accession>
<dbReference type="EMBL" id="CP058708">
    <property type="protein sequence ID" value="QLH50295.1"/>
    <property type="molecule type" value="Genomic_DNA"/>
</dbReference>
<protein>
    <submittedName>
        <fullName evidence="1">Uncharacterized protein</fullName>
    </submittedName>
</protein>
<gene>
    <name evidence="1" type="ORF">HWD57_11240</name>
</gene>
<proteinExistence type="predicted"/>
<name>A0A7D5NA13_9PROT</name>
<evidence type="ECO:0000313" key="1">
    <source>
        <dbReference type="EMBL" id="QLH50295.1"/>
    </source>
</evidence>